<keyword evidence="5" id="KW-0479">Metal-binding</keyword>
<proteinExistence type="predicted"/>
<accession>A0ABP3SQG3</accession>
<dbReference type="PROSITE" id="PS51402">
    <property type="entry name" value="CATALASE_3"/>
    <property type="match status" value="1"/>
</dbReference>
<dbReference type="InterPro" id="IPR024708">
    <property type="entry name" value="Catalase_AS"/>
</dbReference>
<dbReference type="InterPro" id="IPR024712">
    <property type="entry name" value="Catalase_clade2"/>
</dbReference>
<evidence type="ECO:0000256" key="9">
    <source>
        <dbReference type="SAM" id="MobiDB-lite"/>
    </source>
</evidence>
<dbReference type="InterPro" id="IPR011614">
    <property type="entry name" value="Catalase_core"/>
</dbReference>
<evidence type="ECO:0000256" key="1">
    <source>
        <dbReference type="ARBA" id="ARBA00001971"/>
    </source>
</evidence>
<keyword evidence="6" id="KW-0560">Oxidoreductase</keyword>
<evidence type="ECO:0000256" key="3">
    <source>
        <dbReference type="ARBA" id="ARBA00022559"/>
    </source>
</evidence>
<name>A0ABP3SQG3_9ACTN</name>
<dbReference type="SMART" id="SM01060">
    <property type="entry name" value="Catalase"/>
    <property type="match status" value="1"/>
</dbReference>
<protein>
    <recommendedName>
        <fullName evidence="2">catalase</fullName>
        <ecNumber evidence="2">1.11.1.6</ecNumber>
    </recommendedName>
</protein>
<evidence type="ECO:0000256" key="6">
    <source>
        <dbReference type="ARBA" id="ARBA00023002"/>
    </source>
</evidence>
<evidence type="ECO:0000256" key="5">
    <source>
        <dbReference type="ARBA" id="ARBA00022723"/>
    </source>
</evidence>
<gene>
    <name evidence="11" type="ORF">GCM10009535_21680</name>
</gene>
<evidence type="ECO:0000256" key="7">
    <source>
        <dbReference type="ARBA" id="ARBA00023004"/>
    </source>
</evidence>
<feature type="compositionally biased region" description="Polar residues" evidence="9">
    <location>
        <begin position="57"/>
        <end position="69"/>
    </location>
</feature>
<dbReference type="PANTHER" id="PTHR42821">
    <property type="entry name" value="CATALASE"/>
    <property type="match status" value="1"/>
</dbReference>
<evidence type="ECO:0000256" key="8">
    <source>
        <dbReference type="ARBA" id="ARBA00023324"/>
    </source>
</evidence>
<dbReference type="EC" id="1.11.1.6" evidence="2"/>
<feature type="region of interest" description="Disordered" evidence="9">
    <location>
        <begin position="301"/>
        <end position="326"/>
    </location>
</feature>
<dbReference type="PRINTS" id="PR00067">
    <property type="entry name" value="CATALASE"/>
</dbReference>
<evidence type="ECO:0000256" key="4">
    <source>
        <dbReference type="ARBA" id="ARBA00022617"/>
    </source>
</evidence>
<dbReference type="EMBL" id="BAAAGU010000018">
    <property type="protein sequence ID" value="GAA0643968.1"/>
    <property type="molecule type" value="Genomic_DNA"/>
</dbReference>
<dbReference type="PROSITE" id="PS00438">
    <property type="entry name" value="CATALASE_2"/>
    <property type="match status" value="1"/>
</dbReference>
<keyword evidence="7" id="KW-0408">Iron</keyword>
<evidence type="ECO:0000313" key="12">
    <source>
        <dbReference type="Proteomes" id="UP001500724"/>
    </source>
</evidence>
<keyword evidence="8" id="KW-0376">Hydrogen peroxide</keyword>
<dbReference type="InterPro" id="IPR020835">
    <property type="entry name" value="Catalase_sf"/>
</dbReference>
<keyword evidence="3" id="KW-0575">Peroxidase</keyword>
<dbReference type="SUPFAM" id="SSF56634">
    <property type="entry name" value="Heme-dependent catalase-like"/>
    <property type="match status" value="1"/>
</dbReference>
<feature type="region of interest" description="Disordered" evidence="9">
    <location>
        <begin position="1"/>
        <end position="72"/>
    </location>
</feature>
<reference evidence="12" key="1">
    <citation type="journal article" date="2019" name="Int. J. Syst. Evol. Microbiol.">
        <title>The Global Catalogue of Microorganisms (GCM) 10K type strain sequencing project: providing services to taxonomists for standard genome sequencing and annotation.</title>
        <authorList>
            <consortium name="The Broad Institute Genomics Platform"/>
            <consortium name="The Broad Institute Genome Sequencing Center for Infectious Disease"/>
            <person name="Wu L."/>
            <person name="Ma J."/>
        </authorList>
    </citation>
    <scope>NUCLEOTIDE SEQUENCE [LARGE SCALE GENOMIC DNA]</scope>
    <source>
        <strain evidence="12">JCM 10367</strain>
    </source>
</reference>
<organism evidence="11 12">
    <name type="scientific">Streptomyces thermocarboxydovorans</name>
    <dbReference type="NCBI Taxonomy" id="59298"/>
    <lineage>
        <taxon>Bacteria</taxon>
        <taxon>Bacillati</taxon>
        <taxon>Actinomycetota</taxon>
        <taxon>Actinomycetes</taxon>
        <taxon>Kitasatosporales</taxon>
        <taxon>Streptomycetaceae</taxon>
        <taxon>Streptomyces</taxon>
    </lineage>
</organism>
<comment type="caution">
    <text evidence="11">The sequence shown here is derived from an EMBL/GenBank/DDBJ whole genome shotgun (WGS) entry which is preliminary data.</text>
</comment>
<dbReference type="PANTHER" id="PTHR42821:SF1">
    <property type="entry name" value="CATALASE-B"/>
    <property type="match status" value="1"/>
</dbReference>
<sequence>MSEANPLKRAVRKIADALPGDAAPSDGIPGRPAPEEPSLEEPVEPCGPLPPKPDQTGPATMSPTGQATGADQADVAQAGSYLTTAQGARLYDTDHSLKAGPRGPVLLQDHHLREKVMHFDHERIPERVVHARGAAAHGVFKSYGTAASVTKAAFLAKDVETPVFVRFSTVLGSRGSADTVRDTRGFATKFYTEQGVFDLVGNNIPVFFIQDAIKFPDVIHAGKPHPDWEIPQAQSAHDTFWDFVSLHTEATHHTLWNMSDRGIPRSYRMMEGFGVHTFRLVAADGSTPIWDSAGLGSTSASGTAGLGAGPGRWTAGSSASSPDLTATSARSTRCVTRCWRPRWCPWSSAPPAACSAPAATR</sequence>
<dbReference type="Pfam" id="PF00199">
    <property type="entry name" value="Catalase"/>
    <property type="match status" value="1"/>
</dbReference>
<comment type="cofactor">
    <cofactor evidence="1">
        <name>heme</name>
        <dbReference type="ChEBI" id="CHEBI:30413"/>
    </cofactor>
</comment>
<evidence type="ECO:0000259" key="10">
    <source>
        <dbReference type="SMART" id="SM01060"/>
    </source>
</evidence>
<keyword evidence="12" id="KW-1185">Reference proteome</keyword>
<feature type="domain" description="Catalase core" evidence="10">
    <location>
        <begin position="83"/>
        <end position="358"/>
    </location>
</feature>
<dbReference type="Gene3D" id="2.40.180.10">
    <property type="entry name" value="Catalase core domain"/>
    <property type="match status" value="1"/>
</dbReference>
<dbReference type="Proteomes" id="UP001500724">
    <property type="component" value="Unassembled WGS sequence"/>
</dbReference>
<evidence type="ECO:0000313" key="11">
    <source>
        <dbReference type="EMBL" id="GAA0643968.1"/>
    </source>
</evidence>
<dbReference type="InterPro" id="IPR018028">
    <property type="entry name" value="Catalase"/>
</dbReference>
<keyword evidence="4" id="KW-0349">Heme</keyword>
<evidence type="ECO:0000256" key="2">
    <source>
        <dbReference type="ARBA" id="ARBA00012314"/>
    </source>
</evidence>
<feature type="compositionally biased region" description="Polar residues" evidence="9">
    <location>
        <begin position="315"/>
        <end position="326"/>
    </location>
</feature>